<evidence type="ECO:0000313" key="2">
    <source>
        <dbReference type="Proteomes" id="UP000293638"/>
    </source>
</evidence>
<organism evidence="1 2">
    <name type="scientific">Motilibacter rhizosphaerae</name>
    <dbReference type="NCBI Taxonomy" id="598652"/>
    <lineage>
        <taxon>Bacteria</taxon>
        <taxon>Bacillati</taxon>
        <taxon>Actinomycetota</taxon>
        <taxon>Actinomycetes</taxon>
        <taxon>Motilibacterales</taxon>
        <taxon>Motilibacteraceae</taxon>
        <taxon>Motilibacter</taxon>
    </lineage>
</organism>
<reference evidence="1 2" key="1">
    <citation type="submission" date="2019-02" db="EMBL/GenBank/DDBJ databases">
        <title>Genomic Encyclopedia of Type Strains, Phase IV (KMG-IV): sequencing the most valuable type-strain genomes for metagenomic binning, comparative biology and taxonomic classification.</title>
        <authorList>
            <person name="Goeker M."/>
        </authorList>
    </citation>
    <scope>NUCLEOTIDE SEQUENCE [LARGE SCALE GENOMIC DNA]</scope>
    <source>
        <strain evidence="1 2">DSM 45622</strain>
    </source>
</reference>
<protein>
    <submittedName>
        <fullName evidence="1">Uncharacterized protein DUF4230</fullName>
    </submittedName>
</protein>
<dbReference type="Proteomes" id="UP000293638">
    <property type="component" value="Unassembled WGS sequence"/>
</dbReference>
<dbReference type="EMBL" id="SGXD01000001">
    <property type="protein sequence ID" value="RZS91502.1"/>
    <property type="molecule type" value="Genomic_DNA"/>
</dbReference>
<sequence>MLVAAVVLVLAGKGVGLLDLKLPFSATHTDNSGPALMKSLRDLKDFHGATAQYQQVVDIDNGYRYVPGFIAGESTTFLATGTVDGVVDFSHLGADAVTVSGKQVTITLPAPQLGPARLDAAQSKVLSRSRGVVDRVESVVGDGSSDTEYWKAGQQKIAAAAASDPSILQRTEDSTRATLSALVHSLGYDSVSVVFAPAQQ</sequence>
<name>A0A4Q7NYM2_9ACTN</name>
<dbReference type="Pfam" id="PF14014">
    <property type="entry name" value="DUF4230"/>
    <property type="match status" value="1"/>
</dbReference>
<accession>A0A4Q7NYM2</accession>
<keyword evidence="2" id="KW-1185">Reference proteome</keyword>
<comment type="caution">
    <text evidence="1">The sequence shown here is derived from an EMBL/GenBank/DDBJ whole genome shotgun (WGS) entry which is preliminary data.</text>
</comment>
<evidence type="ECO:0000313" key="1">
    <source>
        <dbReference type="EMBL" id="RZS91502.1"/>
    </source>
</evidence>
<dbReference type="AlphaFoldDB" id="A0A4Q7NYM2"/>
<proteinExistence type="predicted"/>
<dbReference type="InterPro" id="IPR025324">
    <property type="entry name" value="DUF4230"/>
</dbReference>
<gene>
    <name evidence="1" type="ORF">EV189_0744</name>
</gene>